<dbReference type="PROSITE" id="PS00678">
    <property type="entry name" value="WD_REPEATS_1"/>
    <property type="match status" value="1"/>
</dbReference>
<dbReference type="GO" id="GO:0032956">
    <property type="term" value="P:regulation of actin cytoskeleton organization"/>
    <property type="evidence" value="ECO:0007669"/>
    <property type="project" value="TreeGrafter"/>
</dbReference>
<feature type="repeat" description="WD" evidence="4">
    <location>
        <begin position="397"/>
        <end position="431"/>
    </location>
</feature>
<comment type="similarity">
    <text evidence="1">Belongs to the WD repeat LST8 family.</text>
</comment>
<dbReference type="PANTHER" id="PTHR19842:SF2">
    <property type="entry name" value="WD REPEAT PROTEIN (AFU_ORTHOLOGUE AFUA_5G04300)"/>
    <property type="match status" value="1"/>
</dbReference>
<sequence>MTESSIDIHLPDVWLTVPFELNGKLPINSLRQQVVTNNMGETKKGPDAFHQDPCASCIKGEPECDDFEHCSGNPFEKLDTVSDWYQLEIQSAITRNAKKRIDDEPSANLAPTIPANKSEAVSDTTDVEKLSAIAFLNNQKNKPYMSKHARNFMRHMGNWDGFSAYERTIMHLDFAPNEVDVVFKTLSARFSTDSLASELGDLSSVSRKSWFNVIHTKLNGPNADGFIKFLRRDVVPSIFLEGRSAADLLAFLEDFSDEEIVDKYVELGIKSAEEAAERVSISSPVRRLRREMGYGVRVGRMDLDSSIRNAKAACMEHLKPHAFITGGSSDIIDICWSPNGRRFALAATTHSDSYNRPGNLMLGTLDQMDVKLLDGHKTERPIEDRNPTLDNQLRSTVTRVAFSNDGCLLYSGGYDHTIKIWETEDGFLLDSVDLNGEVVDMALSKPHNVIAGSTMNGWLELFRTDTHGETHIAKFQEKGNLYASTIIWADQINPNWLFAVYDMKATKGSVKGMCAVYDASTKKKLSTIRPSSGRHFDMFLHQESSTLATGVSNFSKSLIRLYSVSQSSTGRGSGPKSDLIGTMNSPQKDINVITVSPCARFVTSSAIDGSTLVWDRRNLWEPLTQLMHEDTLMAVCSDASVNAEDTGTTFAQWCPHDGFLYTGSSDGVVKVWDTKKEDSLVRTLPALDAQIMSGSFSPDFDKLLIGSASGKATLYSMEGRAGEELVEFTSDMTGIIPDIDPDDGSVHHLDDDGDQSMSWGSTDDESDNDNNDSDQVMEEEAGPSYTGPSYTGPSFPSTGTNYYSGRVVGAMI</sequence>
<name>A0A3N4JRW5_9PEZI</name>
<feature type="repeat" description="WD" evidence="4">
    <location>
        <begin position="641"/>
        <end position="682"/>
    </location>
</feature>
<organism evidence="6 7">
    <name type="scientific">Choiromyces venosus 120613-1</name>
    <dbReference type="NCBI Taxonomy" id="1336337"/>
    <lineage>
        <taxon>Eukaryota</taxon>
        <taxon>Fungi</taxon>
        <taxon>Dikarya</taxon>
        <taxon>Ascomycota</taxon>
        <taxon>Pezizomycotina</taxon>
        <taxon>Pezizomycetes</taxon>
        <taxon>Pezizales</taxon>
        <taxon>Tuberaceae</taxon>
        <taxon>Choiromyces</taxon>
    </lineage>
</organism>
<dbReference type="Pfam" id="PF00400">
    <property type="entry name" value="WD40"/>
    <property type="match status" value="2"/>
</dbReference>
<dbReference type="InterPro" id="IPR037588">
    <property type="entry name" value="MLST8"/>
</dbReference>
<evidence type="ECO:0000256" key="4">
    <source>
        <dbReference type="PROSITE-ProRule" id="PRU00221"/>
    </source>
</evidence>
<evidence type="ECO:0000256" key="5">
    <source>
        <dbReference type="SAM" id="MobiDB-lite"/>
    </source>
</evidence>
<dbReference type="InterPro" id="IPR036322">
    <property type="entry name" value="WD40_repeat_dom_sf"/>
</dbReference>
<keyword evidence="2 4" id="KW-0853">WD repeat</keyword>
<accession>A0A3N4JRW5</accession>
<dbReference type="EMBL" id="ML120376">
    <property type="protein sequence ID" value="RPB01050.1"/>
    <property type="molecule type" value="Genomic_DNA"/>
</dbReference>
<dbReference type="InterPro" id="IPR019775">
    <property type="entry name" value="WD40_repeat_CS"/>
</dbReference>
<reference evidence="6 7" key="1">
    <citation type="journal article" date="2018" name="Nat. Ecol. Evol.">
        <title>Pezizomycetes genomes reveal the molecular basis of ectomycorrhizal truffle lifestyle.</title>
        <authorList>
            <person name="Murat C."/>
            <person name="Payen T."/>
            <person name="Noel B."/>
            <person name="Kuo A."/>
            <person name="Morin E."/>
            <person name="Chen J."/>
            <person name="Kohler A."/>
            <person name="Krizsan K."/>
            <person name="Balestrini R."/>
            <person name="Da Silva C."/>
            <person name="Montanini B."/>
            <person name="Hainaut M."/>
            <person name="Levati E."/>
            <person name="Barry K.W."/>
            <person name="Belfiori B."/>
            <person name="Cichocki N."/>
            <person name="Clum A."/>
            <person name="Dockter R.B."/>
            <person name="Fauchery L."/>
            <person name="Guy J."/>
            <person name="Iotti M."/>
            <person name="Le Tacon F."/>
            <person name="Lindquist E.A."/>
            <person name="Lipzen A."/>
            <person name="Malagnac F."/>
            <person name="Mello A."/>
            <person name="Molinier V."/>
            <person name="Miyauchi S."/>
            <person name="Poulain J."/>
            <person name="Riccioni C."/>
            <person name="Rubini A."/>
            <person name="Sitrit Y."/>
            <person name="Splivallo R."/>
            <person name="Traeger S."/>
            <person name="Wang M."/>
            <person name="Zifcakova L."/>
            <person name="Wipf D."/>
            <person name="Zambonelli A."/>
            <person name="Paolocci F."/>
            <person name="Nowrousian M."/>
            <person name="Ottonello S."/>
            <person name="Baldrian P."/>
            <person name="Spatafora J.W."/>
            <person name="Henrissat B."/>
            <person name="Nagy L.G."/>
            <person name="Aury J.M."/>
            <person name="Wincker P."/>
            <person name="Grigoriev I.V."/>
            <person name="Bonfante P."/>
            <person name="Martin F.M."/>
        </authorList>
    </citation>
    <scope>NUCLEOTIDE SEQUENCE [LARGE SCALE GENOMIC DNA]</scope>
    <source>
        <strain evidence="6 7">120613-1</strain>
    </source>
</reference>
<dbReference type="AlphaFoldDB" id="A0A3N4JRW5"/>
<dbReference type="PROSITE" id="PS50082">
    <property type="entry name" value="WD_REPEATS_2"/>
    <property type="match status" value="2"/>
</dbReference>
<dbReference type="GO" id="GO:0031931">
    <property type="term" value="C:TORC1 complex"/>
    <property type="evidence" value="ECO:0007669"/>
    <property type="project" value="InterPro"/>
</dbReference>
<dbReference type="PROSITE" id="PS50294">
    <property type="entry name" value="WD_REPEATS_REGION"/>
    <property type="match status" value="2"/>
</dbReference>
<evidence type="ECO:0000256" key="2">
    <source>
        <dbReference type="ARBA" id="ARBA00022574"/>
    </source>
</evidence>
<dbReference type="GO" id="GO:0031932">
    <property type="term" value="C:TORC2 complex"/>
    <property type="evidence" value="ECO:0007669"/>
    <property type="project" value="InterPro"/>
</dbReference>
<feature type="compositionally biased region" description="Polar residues" evidence="5">
    <location>
        <begin position="786"/>
        <end position="801"/>
    </location>
</feature>
<dbReference type="Proteomes" id="UP000276215">
    <property type="component" value="Unassembled WGS sequence"/>
</dbReference>
<keyword evidence="7" id="KW-1185">Reference proteome</keyword>
<evidence type="ECO:0000313" key="6">
    <source>
        <dbReference type="EMBL" id="RPB01050.1"/>
    </source>
</evidence>
<dbReference type="OrthoDB" id="10248252at2759"/>
<dbReference type="SUPFAM" id="SSF50978">
    <property type="entry name" value="WD40 repeat-like"/>
    <property type="match status" value="1"/>
</dbReference>
<protein>
    <submittedName>
        <fullName evidence="6">WD40 repeat-like protein</fullName>
    </submittedName>
</protein>
<dbReference type="GO" id="GO:0031929">
    <property type="term" value="P:TOR signaling"/>
    <property type="evidence" value="ECO:0007669"/>
    <property type="project" value="InterPro"/>
</dbReference>
<evidence type="ECO:0000256" key="3">
    <source>
        <dbReference type="ARBA" id="ARBA00022737"/>
    </source>
</evidence>
<dbReference type="InterPro" id="IPR015943">
    <property type="entry name" value="WD40/YVTN_repeat-like_dom_sf"/>
</dbReference>
<evidence type="ECO:0000313" key="7">
    <source>
        <dbReference type="Proteomes" id="UP000276215"/>
    </source>
</evidence>
<dbReference type="SMART" id="SM00320">
    <property type="entry name" value="WD40"/>
    <property type="match status" value="6"/>
</dbReference>
<dbReference type="Gene3D" id="2.130.10.10">
    <property type="entry name" value="YVTN repeat-like/Quinoprotein amine dehydrogenase"/>
    <property type="match status" value="1"/>
</dbReference>
<dbReference type="PANTHER" id="PTHR19842">
    <property type="entry name" value="G BETA-LIKE PROTEIN GBL"/>
    <property type="match status" value="1"/>
</dbReference>
<keyword evidence="3" id="KW-0677">Repeat</keyword>
<feature type="compositionally biased region" description="Acidic residues" evidence="5">
    <location>
        <begin position="762"/>
        <end position="781"/>
    </location>
</feature>
<dbReference type="InterPro" id="IPR001680">
    <property type="entry name" value="WD40_rpt"/>
</dbReference>
<feature type="region of interest" description="Disordered" evidence="5">
    <location>
        <begin position="736"/>
        <end position="801"/>
    </location>
</feature>
<evidence type="ECO:0000256" key="1">
    <source>
        <dbReference type="ARBA" id="ARBA00009890"/>
    </source>
</evidence>
<gene>
    <name evidence="6" type="ORF">L873DRAFT_1788651</name>
</gene>
<proteinExistence type="inferred from homology"/>
<dbReference type="STRING" id="1336337.A0A3N4JRW5"/>